<protein>
    <recommendedName>
        <fullName evidence="5">Major facilitator superfamily (MFS) profile domain-containing protein</fullName>
    </recommendedName>
</protein>
<sequence length="158" mass="16789">MENRESSPHGGLQRDRRSSLPTDNSTISDEEKARPPAEPQTGTQPSDGGIVPRENDGGEKAEQSPAPDGGLAAWLVAVGASCSFFCCLGFANSFGTFAEYYLTHQLRGRSPDDVSWIGSLSSFLQFFSGAVGGPLFDRFGAKVRARVRLPGHPDGTTG</sequence>
<accession>A0ABR3VS19</accession>
<proteinExistence type="predicted"/>
<keyword evidence="4" id="KW-1185">Reference proteome</keyword>
<feature type="compositionally biased region" description="Basic and acidic residues" evidence="1">
    <location>
        <begin position="1"/>
        <end position="18"/>
    </location>
</feature>
<feature type="compositionally biased region" description="Basic and acidic residues" evidence="1">
    <location>
        <begin position="53"/>
        <end position="62"/>
    </location>
</feature>
<feature type="region of interest" description="Disordered" evidence="1">
    <location>
        <begin position="1"/>
        <end position="68"/>
    </location>
</feature>
<dbReference type="EMBL" id="JAZHXJ010001702">
    <property type="protein sequence ID" value="KAL1844457.1"/>
    <property type="molecule type" value="Genomic_DNA"/>
</dbReference>
<organism evidence="3 4">
    <name type="scientific">Phialemonium thermophilum</name>
    <dbReference type="NCBI Taxonomy" id="223376"/>
    <lineage>
        <taxon>Eukaryota</taxon>
        <taxon>Fungi</taxon>
        <taxon>Dikarya</taxon>
        <taxon>Ascomycota</taxon>
        <taxon>Pezizomycotina</taxon>
        <taxon>Sordariomycetes</taxon>
        <taxon>Sordariomycetidae</taxon>
        <taxon>Cephalothecales</taxon>
        <taxon>Cephalothecaceae</taxon>
        <taxon>Phialemonium</taxon>
    </lineage>
</organism>
<feature type="transmembrane region" description="Helical" evidence="2">
    <location>
        <begin position="71"/>
        <end position="94"/>
    </location>
</feature>
<dbReference type="SUPFAM" id="SSF103473">
    <property type="entry name" value="MFS general substrate transporter"/>
    <property type="match status" value="1"/>
</dbReference>
<keyword evidence="2" id="KW-1133">Transmembrane helix</keyword>
<dbReference type="Proteomes" id="UP001586593">
    <property type="component" value="Unassembled WGS sequence"/>
</dbReference>
<evidence type="ECO:0000256" key="1">
    <source>
        <dbReference type="SAM" id="MobiDB-lite"/>
    </source>
</evidence>
<name>A0ABR3VS19_9PEZI</name>
<keyword evidence="2" id="KW-0472">Membrane</keyword>
<comment type="caution">
    <text evidence="3">The sequence shown here is derived from an EMBL/GenBank/DDBJ whole genome shotgun (WGS) entry which is preliminary data.</text>
</comment>
<evidence type="ECO:0000313" key="4">
    <source>
        <dbReference type="Proteomes" id="UP001586593"/>
    </source>
</evidence>
<dbReference type="Gene3D" id="1.20.1250.20">
    <property type="entry name" value="MFS general substrate transporter like domains"/>
    <property type="match status" value="1"/>
</dbReference>
<evidence type="ECO:0000256" key="2">
    <source>
        <dbReference type="SAM" id="Phobius"/>
    </source>
</evidence>
<gene>
    <name evidence="3" type="ORF">VTK73DRAFT_2520</name>
</gene>
<keyword evidence="2" id="KW-0812">Transmembrane</keyword>
<feature type="transmembrane region" description="Helical" evidence="2">
    <location>
        <begin position="114"/>
        <end position="136"/>
    </location>
</feature>
<evidence type="ECO:0008006" key="5">
    <source>
        <dbReference type="Google" id="ProtNLM"/>
    </source>
</evidence>
<evidence type="ECO:0000313" key="3">
    <source>
        <dbReference type="EMBL" id="KAL1844457.1"/>
    </source>
</evidence>
<reference evidence="3 4" key="1">
    <citation type="journal article" date="2024" name="Commun. Biol.">
        <title>Comparative genomic analysis of thermophilic fungi reveals convergent evolutionary adaptations and gene losses.</title>
        <authorList>
            <person name="Steindorff A.S."/>
            <person name="Aguilar-Pontes M.V."/>
            <person name="Robinson A.J."/>
            <person name="Andreopoulos B."/>
            <person name="LaButti K."/>
            <person name="Kuo A."/>
            <person name="Mondo S."/>
            <person name="Riley R."/>
            <person name="Otillar R."/>
            <person name="Haridas S."/>
            <person name="Lipzen A."/>
            <person name="Grimwood J."/>
            <person name="Schmutz J."/>
            <person name="Clum A."/>
            <person name="Reid I.D."/>
            <person name="Moisan M.C."/>
            <person name="Butler G."/>
            <person name="Nguyen T.T.M."/>
            <person name="Dewar K."/>
            <person name="Conant G."/>
            <person name="Drula E."/>
            <person name="Henrissat B."/>
            <person name="Hansel C."/>
            <person name="Singer S."/>
            <person name="Hutchinson M.I."/>
            <person name="de Vries R.P."/>
            <person name="Natvig D.O."/>
            <person name="Powell A.J."/>
            <person name="Tsang A."/>
            <person name="Grigoriev I.V."/>
        </authorList>
    </citation>
    <scope>NUCLEOTIDE SEQUENCE [LARGE SCALE GENOMIC DNA]</scope>
    <source>
        <strain evidence="3 4">ATCC 24622</strain>
    </source>
</reference>
<dbReference type="InterPro" id="IPR036259">
    <property type="entry name" value="MFS_trans_sf"/>
</dbReference>